<dbReference type="PANTHER" id="PTHR11439:SF463">
    <property type="entry name" value="REVERSE TRANSCRIPTASE TY1_COPIA-TYPE DOMAIN-CONTAINING PROTEIN"/>
    <property type="match status" value="1"/>
</dbReference>
<dbReference type="Proteomes" id="UP001058974">
    <property type="component" value="Chromosome 2"/>
</dbReference>
<keyword evidence="2" id="KW-1185">Reference proteome</keyword>
<dbReference type="EMBL" id="JAMSHJ010000002">
    <property type="protein sequence ID" value="KAI5435843.1"/>
    <property type="molecule type" value="Genomic_DNA"/>
</dbReference>
<reference evidence="1 2" key="1">
    <citation type="journal article" date="2022" name="Nat. Genet.">
        <title>Improved pea reference genome and pan-genome highlight genomic features and evolutionary characteristics.</title>
        <authorList>
            <person name="Yang T."/>
            <person name="Liu R."/>
            <person name="Luo Y."/>
            <person name="Hu S."/>
            <person name="Wang D."/>
            <person name="Wang C."/>
            <person name="Pandey M.K."/>
            <person name="Ge S."/>
            <person name="Xu Q."/>
            <person name="Li N."/>
            <person name="Li G."/>
            <person name="Huang Y."/>
            <person name="Saxena R.K."/>
            <person name="Ji Y."/>
            <person name="Li M."/>
            <person name="Yan X."/>
            <person name="He Y."/>
            <person name="Liu Y."/>
            <person name="Wang X."/>
            <person name="Xiang C."/>
            <person name="Varshney R.K."/>
            <person name="Ding H."/>
            <person name="Gao S."/>
            <person name="Zong X."/>
        </authorList>
    </citation>
    <scope>NUCLEOTIDE SEQUENCE [LARGE SCALE GENOMIC DNA]</scope>
    <source>
        <strain evidence="1 2">cv. Zhongwan 6</strain>
    </source>
</reference>
<dbReference type="PANTHER" id="PTHR11439">
    <property type="entry name" value="GAG-POL-RELATED RETROTRANSPOSON"/>
    <property type="match status" value="1"/>
</dbReference>
<evidence type="ECO:0000313" key="1">
    <source>
        <dbReference type="EMBL" id="KAI5435843.1"/>
    </source>
</evidence>
<dbReference type="Gramene" id="Psat02G0232100-T1">
    <property type="protein sequence ID" value="KAI5435843.1"/>
    <property type="gene ID" value="KIW84_022321"/>
</dbReference>
<dbReference type="CDD" id="cd09272">
    <property type="entry name" value="RNase_HI_RT_Ty1"/>
    <property type="match status" value="1"/>
</dbReference>
<gene>
    <name evidence="1" type="ORF">KIW84_022321</name>
</gene>
<evidence type="ECO:0000313" key="2">
    <source>
        <dbReference type="Proteomes" id="UP001058974"/>
    </source>
</evidence>
<sequence>MLPTNLTTEVTSSIQTTIREVPTSEIGEEEELDNPRHNAKFAARGIIKLLTVFTGFLDADWATGVNDRKYMAGQCVFLGETLVSCSSRKQKVVSRSCTKSKYMVLDDLATEIAWNQSLLAELKLPLSRKPILWCDNLSAKAMTSNSVMHARSKHIAIDVHYIRDQK</sequence>
<organism evidence="1 2">
    <name type="scientific">Pisum sativum</name>
    <name type="common">Garden pea</name>
    <name type="synonym">Lathyrus oleraceus</name>
    <dbReference type="NCBI Taxonomy" id="3888"/>
    <lineage>
        <taxon>Eukaryota</taxon>
        <taxon>Viridiplantae</taxon>
        <taxon>Streptophyta</taxon>
        <taxon>Embryophyta</taxon>
        <taxon>Tracheophyta</taxon>
        <taxon>Spermatophyta</taxon>
        <taxon>Magnoliopsida</taxon>
        <taxon>eudicotyledons</taxon>
        <taxon>Gunneridae</taxon>
        <taxon>Pentapetalae</taxon>
        <taxon>rosids</taxon>
        <taxon>fabids</taxon>
        <taxon>Fabales</taxon>
        <taxon>Fabaceae</taxon>
        <taxon>Papilionoideae</taxon>
        <taxon>50 kb inversion clade</taxon>
        <taxon>NPAAA clade</taxon>
        <taxon>Hologalegina</taxon>
        <taxon>IRL clade</taxon>
        <taxon>Fabeae</taxon>
        <taxon>Lathyrus</taxon>
    </lineage>
</organism>
<protein>
    <submittedName>
        <fullName evidence="1">Uncharacterized protein</fullName>
    </submittedName>
</protein>
<name>A0A9D4YCU8_PEA</name>
<dbReference type="AlphaFoldDB" id="A0A9D4YCU8"/>
<proteinExistence type="predicted"/>
<accession>A0A9D4YCU8</accession>
<comment type="caution">
    <text evidence="1">The sequence shown here is derived from an EMBL/GenBank/DDBJ whole genome shotgun (WGS) entry which is preliminary data.</text>
</comment>